<reference evidence="1" key="1">
    <citation type="submission" date="2020-09" db="EMBL/GenBank/DDBJ databases">
        <title>A novel bacterium of genus Hazenella, isolated from South China Sea.</title>
        <authorList>
            <person name="Huang H."/>
            <person name="Mo K."/>
            <person name="Hu Y."/>
        </authorList>
    </citation>
    <scope>NUCLEOTIDE SEQUENCE</scope>
    <source>
        <strain evidence="1">IB182357</strain>
    </source>
</reference>
<evidence type="ECO:0000313" key="1">
    <source>
        <dbReference type="EMBL" id="MBD1373693.1"/>
    </source>
</evidence>
<name>A0A926RV20_9BACL</name>
<organism evidence="1 2">
    <name type="scientific">Polycladospora coralii</name>
    <dbReference type="NCBI Taxonomy" id="2771432"/>
    <lineage>
        <taxon>Bacteria</taxon>
        <taxon>Bacillati</taxon>
        <taxon>Bacillota</taxon>
        <taxon>Bacilli</taxon>
        <taxon>Bacillales</taxon>
        <taxon>Thermoactinomycetaceae</taxon>
        <taxon>Polycladospora</taxon>
    </lineage>
</organism>
<protein>
    <submittedName>
        <fullName evidence="1">Uncharacterized protein</fullName>
    </submittedName>
</protein>
<dbReference type="AlphaFoldDB" id="A0A926RV20"/>
<sequence>MKNQVKDLIRNSLWESCILSSVAHAIMVAHYPEIAHERSWDGVNYKRQDSQGGRGTITFHSDYCVAAFRSESSIRYSMSRFKETENYLRGAPSNIINLAQTDAFQYLLEEKGSRIVPSITAAFSIIENKYYSTDSYDLMYQHGGYLLENELLDIQEAFDALTEEYEMTKDQSSLLWSIFKKKIANPNIEILLTKEEIDRIECDDPEGLEESRISFEEINIHFSN</sequence>
<proteinExistence type="predicted"/>
<keyword evidence="2" id="KW-1185">Reference proteome</keyword>
<dbReference type="EMBL" id="JACXAH010000034">
    <property type="protein sequence ID" value="MBD1373693.1"/>
    <property type="molecule type" value="Genomic_DNA"/>
</dbReference>
<evidence type="ECO:0000313" key="2">
    <source>
        <dbReference type="Proteomes" id="UP000661691"/>
    </source>
</evidence>
<comment type="caution">
    <text evidence="1">The sequence shown here is derived from an EMBL/GenBank/DDBJ whole genome shotgun (WGS) entry which is preliminary data.</text>
</comment>
<dbReference type="Proteomes" id="UP000661691">
    <property type="component" value="Unassembled WGS sequence"/>
</dbReference>
<accession>A0A926RV20</accession>
<dbReference type="RefSeq" id="WP_191142691.1">
    <property type="nucleotide sequence ID" value="NZ_JACXAH010000034.1"/>
</dbReference>
<gene>
    <name evidence="1" type="ORF">IC620_15210</name>
</gene>